<dbReference type="SFLD" id="SFLDS00019">
    <property type="entry name" value="Glutathione_Transferase_(cytos"/>
    <property type="match status" value="1"/>
</dbReference>
<feature type="domain" description="GST C-terminal" evidence="2">
    <location>
        <begin position="78"/>
        <end position="212"/>
    </location>
</feature>
<gene>
    <name evidence="3" type="ORF">E9531_04570</name>
</gene>
<dbReference type="InterPro" id="IPR004046">
    <property type="entry name" value="GST_C"/>
</dbReference>
<accession>A0A4S8F9N0</accession>
<keyword evidence="3" id="KW-0808">Transferase</keyword>
<evidence type="ECO:0000259" key="1">
    <source>
        <dbReference type="PROSITE" id="PS50404"/>
    </source>
</evidence>
<feature type="domain" description="GST N-terminal" evidence="1">
    <location>
        <begin position="5"/>
        <end position="84"/>
    </location>
</feature>
<dbReference type="InterPro" id="IPR004045">
    <property type="entry name" value="Glutathione_S-Trfase_N"/>
</dbReference>
<dbReference type="Pfam" id="PF13417">
    <property type="entry name" value="GST_N_3"/>
    <property type="match status" value="1"/>
</dbReference>
<dbReference type="Gene3D" id="1.20.1050.10">
    <property type="match status" value="1"/>
</dbReference>
<evidence type="ECO:0000313" key="4">
    <source>
        <dbReference type="Proteomes" id="UP000308917"/>
    </source>
</evidence>
<sequence>MPQSDLPVLYTFRRCPYAMRARLALAAAQQAYQPIEVVLRDKPAALLRASPKGTVPVLILPSGEVIDESLNIMLWALHQHDPQQWLMPSIGSLSHMLEAIGDLDKNFKPLLDRCKYPDRYPDVSLDDSRARALQWLVQWEKRLQNHAFLFGTQSSLADVAMFPFVRQFAAIDTAWWDAQALPHLQQWRTHWLNLPLFACVMQKPQSPSGKPF</sequence>
<proteinExistence type="predicted"/>
<dbReference type="PROSITE" id="PS50404">
    <property type="entry name" value="GST_NTER"/>
    <property type="match status" value="1"/>
</dbReference>
<name>A0A4S8F9N0_9BURK</name>
<dbReference type="InterPro" id="IPR050983">
    <property type="entry name" value="GST_Omega/HSP26"/>
</dbReference>
<evidence type="ECO:0000259" key="2">
    <source>
        <dbReference type="PROSITE" id="PS50405"/>
    </source>
</evidence>
<dbReference type="GO" id="GO:0005737">
    <property type="term" value="C:cytoplasm"/>
    <property type="evidence" value="ECO:0007669"/>
    <property type="project" value="TreeGrafter"/>
</dbReference>
<organism evidence="3 4">
    <name type="scientific">Lampropedia puyangensis</name>
    <dbReference type="NCBI Taxonomy" id="1330072"/>
    <lineage>
        <taxon>Bacteria</taxon>
        <taxon>Pseudomonadati</taxon>
        <taxon>Pseudomonadota</taxon>
        <taxon>Betaproteobacteria</taxon>
        <taxon>Burkholderiales</taxon>
        <taxon>Comamonadaceae</taxon>
        <taxon>Lampropedia</taxon>
    </lineage>
</organism>
<comment type="caution">
    <text evidence="3">The sequence shown here is derived from an EMBL/GenBank/DDBJ whole genome shotgun (WGS) entry which is preliminary data.</text>
</comment>
<dbReference type="CDD" id="cd03196">
    <property type="entry name" value="GST_C_5"/>
    <property type="match status" value="1"/>
</dbReference>
<dbReference type="InterPro" id="IPR040079">
    <property type="entry name" value="Glutathione_S-Trfase"/>
</dbReference>
<dbReference type="OrthoDB" id="9813092at2"/>
<dbReference type="Gene3D" id="3.40.30.10">
    <property type="entry name" value="Glutaredoxin"/>
    <property type="match status" value="1"/>
</dbReference>
<dbReference type="PANTHER" id="PTHR43968:SF6">
    <property type="entry name" value="GLUTATHIONE S-TRANSFERASE OMEGA"/>
    <property type="match status" value="1"/>
</dbReference>
<protein>
    <submittedName>
        <fullName evidence="3">Glutathione S-transferase</fullName>
    </submittedName>
</protein>
<dbReference type="Pfam" id="PF00043">
    <property type="entry name" value="GST_C"/>
    <property type="match status" value="1"/>
</dbReference>
<reference evidence="3 4" key="1">
    <citation type="journal article" date="2015" name="Antonie Van Leeuwenhoek">
        <title>Lampropedia puyangensis sp. nov., isolated from symptomatic bark of Populus ? euramericana canker and emended description of Lampropedia hyalina (Ehrenberg 1832) Lee et al. 2004.</title>
        <authorList>
            <person name="Li Y."/>
            <person name="Wang T."/>
            <person name="Piao C.G."/>
            <person name="Wang L.F."/>
            <person name="Tian G.Z."/>
            <person name="Zhu T.H."/>
            <person name="Guo M.W."/>
        </authorList>
    </citation>
    <scope>NUCLEOTIDE SEQUENCE [LARGE SCALE GENOMIC DNA]</scope>
    <source>
        <strain evidence="3 4">2-bin</strain>
    </source>
</reference>
<dbReference type="Proteomes" id="UP000308917">
    <property type="component" value="Unassembled WGS sequence"/>
</dbReference>
<dbReference type="EMBL" id="STFG01000003">
    <property type="protein sequence ID" value="THU04170.1"/>
    <property type="molecule type" value="Genomic_DNA"/>
</dbReference>
<dbReference type="InterPro" id="IPR036249">
    <property type="entry name" value="Thioredoxin-like_sf"/>
</dbReference>
<dbReference type="GO" id="GO:0016740">
    <property type="term" value="F:transferase activity"/>
    <property type="evidence" value="ECO:0007669"/>
    <property type="project" value="UniProtKB-KW"/>
</dbReference>
<dbReference type="PROSITE" id="PS50405">
    <property type="entry name" value="GST_CTER"/>
    <property type="match status" value="1"/>
</dbReference>
<evidence type="ECO:0000313" key="3">
    <source>
        <dbReference type="EMBL" id="THU04170.1"/>
    </source>
</evidence>
<dbReference type="AlphaFoldDB" id="A0A4S8F9N0"/>
<dbReference type="PANTHER" id="PTHR43968">
    <property type="match status" value="1"/>
</dbReference>
<keyword evidence="4" id="KW-1185">Reference proteome</keyword>
<dbReference type="SUPFAM" id="SSF52833">
    <property type="entry name" value="Thioredoxin-like"/>
    <property type="match status" value="1"/>
</dbReference>
<dbReference type="InterPro" id="IPR010987">
    <property type="entry name" value="Glutathione-S-Trfase_C-like"/>
</dbReference>
<dbReference type="InterPro" id="IPR036282">
    <property type="entry name" value="Glutathione-S-Trfase_C_sf"/>
</dbReference>
<dbReference type="SUPFAM" id="SSF47616">
    <property type="entry name" value="GST C-terminal domain-like"/>
    <property type="match status" value="1"/>
</dbReference>